<keyword evidence="3" id="KW-1185">Reference proteome</keyword>
<dbReference type="EMBL" id="CP106795">
    <property type="protein sequence ID" value="UXY35976.1"/>
    <property type="molecule type" value="Genomic_DNA"/>
</dbReference>
<feature type="region of interest" description="Disordered" evidence="1">
    <location>
        <begin position="1"/>
        <end position="64"/>
    </location>
</feature>
<gene>
    <name evidence="2" type="ORF">N8I86_15240</name>
</gene>
<dbReference type="RefSeq" id="WP_263278009.1">
    <property type="nucleotide sequence ID" value="NZ_CP106795.1"/>
</dbReference>
<protein>
    <submittedName>
        <fullName evidence="2">Uncharacterized protein</fullName>
    </submittedName>
</protein>
<proteinExistence type="predicted"/>
<dbReference type="Proteomes" id="UP001060733">
    <property type="component" value="Chromosome"/>
</dbReference>
<name>A0ABY6ENN0_9ACTN</name>
<organism evidence="2 3">
    <name type="scientific">Streptomyces albidocamelliae</name>
    <dbReference type="NCBI Taxonomy" id="2981135"/>
    <lineage>
        <taxon>Bacteria</taxon>
        <taxon>Bacillati</taxon>
        <taxon>Actinomycetota</taxon>
        <taxon>Actinomycetes</taxon>
        <taxon>Kitasatosporales</taxon>
        <taxon>Streptomycetaceae</taxon>
        <taxon>Streptomyces</taxon>
    </lineage>
</organism>
<sequence length="64" mass="6581">MSSGSIRRPTSGRVPRAATAPTPSAAQARTWDRRDLAGRDGEMSPVHGPPTAVVEVDPDGGDGV</sequence>
<accession>A0ABY6ENN0</accession>
<evidence type="ECO:0000256" key="1">
    <source>
        <dbReference type="SAM" id="MobiDB-lite"/>
    </source>
</evidence>
<feature type="compositionally biased region" description="Basic and acidic residues" evidence="1">
    <location>
        <begin position="30"/>
        <end position="42"/>
    </location>
</feature>
<evidence type="ECO:0000313" key="3">
    <source>
        <dbReference type="Proteomes" id="UP001060733"/>
    </source>
</evidence>
<evidence type="ECO:0000313" key="2">
    <source>
        <dbReference type="EMBL" id="UXY35976.1"/>
    </source>
</evidence>
<feature type="compositionally biased region" description="Low complexity" evidence="1">
    <location>
        <begin position="13"/>
        <end position="29"/>
    </location>
</feature>
<reference evidence="2" key="1">
    <citation type="submission" date="2022-10" db="EMBL/GenBank/DDBJ databases">
        <authorList>
            <person name="Mo P."/>
        </authorList>
    </citation>
    <scope>NUCLEOTIDE SEQUENCE</scope>
    <source>
        <strain evidence="2">HUAS 14-6</strain>
    </source>
</reference>